<name>A0AAD5BBI8_9ASCO</name>
<accession>A0AAD5BBI8</accession>
<dbReference type="EMBL" id="JAIHNG010000161">
    <property type="protein sequence ID" value="KAI5949934.1"/>
    <property type="molecule type" value="Genomic_DNA"/>
</dbReference>
<comment type="caution">
    <text evidence="3">The sequence shown here is derived from an EMBL/GenBank/DDBJ whole genome shotgun (WGS) entry which is preliminary data.</text>
</comment>
<evidence type="ECO:0000256" key="2">
    <source>
        <dbReference type="SAM" id="MobiDB-lite"/>
    </source>
</evidence>
<dbReference type="Proteomes" id="UP001204833">
    <property type="component" value="Unassembled WGS sequence"/>
</dbReference>
<evidence type="ECO:0000313" key="4">
    <source>
        <dbReference type="Proteomes" id="UP001204833"/>
    </source>
</evidence>
<reference evidence="3 4" key="1">
    <citation type="journal article" date="2022" name="DNA Res.">
        <title>Genome analysis of five recently described species of the CUG-Ser clade uncovers Candida theae as a new hybrid lineage with pathogenic potential in the Candida parapsilosis species complex.</title>
        <authorList>
            <person name="Mixao V."/>
            <person name="Del Olmo V."/>
            <person name="Hegedusova E."/>
            <person name="Saus E."/>
            <person name="Pryszcz L."/>
            <person name="Cillingova A."/>
            <person name="Nosek J."/>
            <person name="Gabaldon T."/>
        </authorList>
    </citation>
    <scope>NUCLEOTIDE SEQUENCE [LARGE SCALE GENOMIC DNA]</scope>
    <source>
        <strain evidence="3 4">CBS 12239</strain>
    </source>
</reference>
<keyword evidence="1" id="KW-0175">Coiled coil</keyword>
<organism evidence="3 4">
    <name type="scientific">Candida theae</name>
    <dbReference type="NCBI Taxonomy" id="1198502"/>
    <lineage>
        <taxon>Eukaryota</taxon>
        <taxon>Fungi</taxon>
        <taxon>Dikarya</taxon>
        <taxon>Ascomycota</taxon>
        <taxon>Saccharomycotina</taxon>
        <taxon>Pichiomycetes</taxon>
        <taxon>Debaryomycetaceae</taxon>
        <taxon>Candida/Lodderomyces clade</taxon>
        <taxon>Candida</taxon>
    </lineage>
</organism>
<gene>
    <name evidence="3" type="ORF">KGF57_004444</name>
</gene>
<feature type="compositionally biased region" description="Basic and acidic residues" evidence="2">
    <location>
        <begin position="1"/>
        <end position="15"/>
    </location>
</feature>
<dbReference type="RefSeq" id="XP_051606981.1">
    <property type="nucleotide sequence ID" value="XM_051753954.1"/>
</dbReference>
<evidence type="ECO:0000256" key="1">
    <source>
        <dbReference type="SAM" id="Coils"/>
    </source>
</evidence>
<dbReference type="GeneID" id="76152488"/>
<dbReference type="AlphaFoldDB" id="A0AAD5BBI8"/>
<keyword evidence="4" id="KW-1185">Reference proteome</keyword>
<evidence type="ECO:0000313" key="3">
    <source>
        <dbReference type="EMBL" id="KAI5949934.1"/>
    </source>
</evidence>
<proteinExistence type="predicted"/>
<feature type="region of interest" description="Disordered" evidence="2">
    <location>
        <begin position="1"/>
        <end position="67"/>
    </location>
</feature>
<feature type="coiled-coil region" evidence="1">
    <location>
        <begin position="83"/>
        <end position="133"/>
    </location>
</feature>
<sequence>MTEIDNDLHSFDKRPTMAATSPRLESNLGSVFDTPYTKQQQQQQQRQHTSSSSLGTSPRPPAPSNEPKITAREMQLRLQQELIEEKQKLLQAKATKLNRIEALQSRLEQLTKLQQQAERTERLNKLLERSEVEFYKNLRYRNQQQTKYISNQLNVLPLPNWDLRLPLAKKFIPYLDIDKLTTYNEYIDDRLVRVFQFTILSPLVLNLTLKLEINALNDSVYQLIVMTNLTTLRMLSYSFTQALINDYIPNGKIHCVMYGLNSLTKLIQKRVKTWHQLIIKYRPMVDNERLRDIPEKVSDYKQLYANLKSVEFIDVVIKDKYKLRLHWSIVNNDHLTGSCQSKVHLYITQDGNAILKDTGPLFSSLIPKYGIINSLEIILCNVFNL</sequence>
<protein>
    <submittedName>
        <fullName evidence="3">Uncharacterized protein</fullName>
    </submittedName>
</protein>